<keyword evidence="3" id="KW-0560">Oxidoreductase</keyword>
<reference evidence="4 6" key="1">
    <citation type="journal article" date="2020" name="Stud. Mycol.">
        <title>101 Dothideomycetes genomes: a test case for predicting lifestyles and emergence of pathogens.</title>
        <authorList>
            <person name="Haridas S."/>
            <person name="Albert R."/>
            <person name="Binder M."/>
            <person name="Bloem J."/>
            <person name="Labutti K."/>
            <person name="Salamov A."/>
            <person name="Andreopoulos B."/>
            <person name="Baker S."/>
            <person name="Barry K."/>
            <person name="Bills G."/>
            <person name="Bluhm B."/>
            <person name="Cannon C."/>
            <person name="Castanera R."/>
            <person name="Culley D."/>
            <person name="Daum C."/>
            <person name="Ezra D."/>
            <person name="Gonzalez J."/>
            <person name="Henrissat B."/>
            <person name="Kuo A."/>
            <person name="Liang C."/>
            <person name="Lipzen A."/>
            <person name="Lutzoni F."/>
            <person name="Magnuson J."/>
            <person name="Mondo S."/>
            <person name="Nolan M."/>
            <person name="Ohm R."/>
            <person name="Pangilinan J."/>
            <person name="Park H.-J."/>
            <person name="Ramirez L."/>
            <person name="Alfaro M."/>
            <person name="Sun H."/>
            <person name="Tritt A."/>
            <person name="Yoshinaga Y."/>
            <person name="Zwiers L.-H."/>
            <person name="Turgeon B."/>
            <person name="Goodwin S."/>
            <person name="Spatafora J."/>
            <person name="Crous P."/>
            <person name="Grigoriev I."/>
        </authorList>
    </citation>
    <scope>NUCLEOTIDE SEQUENCE</scope>
    <source>
        <strain evidence="4 6">CBS 304.34</strain>
    </source>
</reference>
<dbReference type="Pfam" id="PF00106">
    <property type="entry name" value="adh_short"/>
    <property type="match status" value="1"/>
</dbReference>
<dbReference type="PROSITE" id="PS00061">
    <property type="entry name" value="ADH_SHORT"/>
    <property type="match status" value="1"/>
</dbReference>
<gene>
    <name evidence="4 6" type="ORF">BDZ99DRAFT_459384</name>
</gene>
<dbReference type="InterPro" id="IPR036291">
    <property type="entry name" value="NAD(P)-bd_dom_sf"/>
</dbReference>
<protein>
    <submittedName>
        <fullName evidence="4 6">NAD(P)-binding protein</fullName>
    </submittedName>
</protein>
<dbReference type="SUPFAM" id="SSF51735">
    <property type="entry name" value="NAD(P)-binding Rossmann-fold domains"/>
    <property type="match status" value="1"/>
</dbReference>
<dbReference type="GO" id="GO:0016616">
    <property type="term" value="F:oxidoreductase activity, acting on the CH-OH group of donors, NAD or NADP as acceptor"/>
    <property type="evidence" value="ECO:0007669"/>
    <property type="project" value="TreeGrafter"/>
</dbReference>
<dbReference type="InterPro" id="IPR020904">
    <property type="entry name" value="Sc_DH/Rdtase_CS"/>
</dbReference>
<comment type="similarity">
    <text evidence="1">Belongs to the short-chain dehydrogenases/reductases (SDR) family.</text>
</comment>
<evidence type="ECO:0000256" key="1">
    <source>
        <dbReference type="ARBA" id="ARBA00006484"/>
    </source>
</evidence>
<evidence type="ECO:0000313" key="4">
    <source>
        <dbReference type="EMBL" id="KAF2815532.1"/>
    </source>
</evidence>
<sequence>MAESPKVAIITGGASGMGLAVARTLANRPDWHVAILDLHERDALTTLGAASSFHRANVSSYDSLASVFHEIYTTHKRLDFVFANAGIAEHANFYAIHDVDGPPPPVTGLDPIVDIDLKSVVMTAYLALYYFRKSPGETRDKSIVMTASCGGLYPSYYSPIYTATKHGVVGFMRSIARHFFLQEGIRVNAVCPGIVRTNLLDAKEWANFPDAYFTPVEKIAETVVMMVDGMDEQVKVEGQIWGKAVEVSGVKHYYRDAPEFCDEAMRAVMGATDIVELKT</sequence>
<dbReference type="GO" id="GO:0005737">
    <property type="term" value="C:cytoplasm"/>
    <property type="evidence" value="ECO:0007669"/>
    <property type="project" value="TreeGrafter"/>
</dbReference>
<evidence type="ECO:0000313" key="5">
    <source>
        <dbReference type="Proteomes" id="UP000504636"/>
    </source>
</evidence>
<evidence type="ECO:0000256" key="2">
    <source>
        <dbReference type="ARBA" id="ARBA00022857"/>
    </source>
</evidence>
<dbReference type="OrthoDB" id="5371740at2759"/>
<proteinExistence type="inferred from homology"/>
<dbReference type="PANTHER" id="PTHR44229">
    <property type="entry name" value="15-HYDROXYPROSTAGLANDIN DEHYDROGENASE [NAD(+)]"/>
    <property type="match status" value="1"/>
</dbReference>
<dbReference type="GeneID" id="54460048"/>
<dbReference type="PRINTS" id="PR00081">
    <property type="entry name" value="GDHRDH"/>
</dbReference>
<reference evidence="6" key="3">
    <citation type="submission" date="2025-04" db="UniProtKB">
        <authorList>
            <consortium name="RefSeq"/>
        </authorList>
    </citation>
    <scope>IDENTIFICATION</scope>
    <source>
        <strain evidence="6">CBS 304.34</strain>
    </source>
</reference>
<dbReference type="PANTHER" id="PTHR44229:SF4">
    <property type="entry name" value="15-HYDROXYPROSTAGLANDIN DEHYDROGENASE [NAD(+)]"/>
    <property type="match status" value="1"/>
</dbReference>
<evidence type="ECO:0000256" key="3">
    <source>
        <dbReference type="ARBA" id="ARBA00023002"/>
    </source>
</evidence>
<keyword evidence="2" id="KW-0521">NADP</keyword>
<reference evidence="6" key="2">
    <citation type="submission" date="2020-04" db="EMBL/GenBank/DDBJ databases">
        <authorList>
            <consortium name="NCBI Genome Project"/>
        </authorList>
    </citation>
    <scope>NUCLEOTIDE SEQUENCE</scope>
    <source>
        <strain evidence="6">CBS 304.34</strain>
    </source>
</reference>
<dbReference type="AlphaFoldDB" id="A0A6A6Z2Y9"/>
<name>A0A6A6Z2Y9_9PEZI</name>
<keyword evidence="5" id="KW-1185">Reference proteome</keyword>
<accession>A0A6A6Z2Y9</accession>
<dbReference type="EMBL" id="MU003694">
    <property type="protein sequence ID" value="KAF2815532.1"/>
    <property type="molecule type" value="Genomic_DNA"/>
</dbReference>
<dbReference type="Proteomes" id="UP000504636">
    <property type="component" value="Unplaced"/>
</dbReference>
<evidence type="ECO:0000313" key="6">
    <source>
        <dbReference type="RefSeq" id="XP_033582496.1"/>
    </source>
</evidence>
<organism evidence="4">
    <name type="scientific">Mytilinidion resinicola</name>
    <dbReference type="NCBI Taxonomy" id="574789"/>
    <lineage>
        <taxon>Eukaryota</taxon>
        <taxon>Fungi</taxon>
        <taxon>Dikarya</taxon>
        <taxon>Ascomycota</taxon>
        <taxon>Pezizomycotina</taxon>
        <taxon>Dothideomycetes</taxon>
        <taxon>Pleosporomycetidae</taxon>
        <taxon>Mytilinidiales</taxon>
        <taxon>Mytilinidiaceae</taxon>
        <taxon>Mytilinidion</taxon>
    </lineage>
</organism>
<dbReference type="Gene3D" id="3.40.50.720">
    <property type="entry name" value="NAD(P)-binding Rossmann-like Domain"/>
    <property type="match status" value="1"/>
</dbReference>
<dbReference type="InterPro" id="IPR002347">
    <property type="entry name" value="SDR_fam"/>
</dbReference>
<dbReference type="RefSeq" id="XP_033582496.1">
    <property type="nucleotide sequence ID" value="XM_033719155.1"/>
</dbReference>